<keyword evidence="2" id="KW-1003">Cell membrane</keyword>
<protein>
    <submittedName>
        <fullName evidence="8">RDD family protein</fullName>
    </submittedName>
</protein>
<feature type="transmembrane region" description="Helical" evidence="6">
    <location>
        <begin position="131"/>
        <end position="154"/>
    </location>
</feature>
<dbReference type="Proteomes" id="UP001595698">
    <property type="component" value="Unassembled WGS sequence"/>
</dbReference>
<evidence type="ECO:0000256" key="1">
    <source>
        <dbReference type="ARBA" id="ARBA00004651"/>
    </source>
</evidence>
<evidence type="ECO:0000259" key="7">
    <source>
        <dbReference type="Pfam" id="PF06271"/>
    </source>
</evidence>
<evidence type="ECO:0000256" key="2">
    <source>
        <dbReference type="ARBA" id="ARBA00022475"/>
    </source>
</evidence>
<dbReference type="EMBL" id="JBHSBC010000005">
    <property type="protein sequence ID" value="MFC3980046.1"/>
    <property type="molecule type" value="Genomic_DNA"/>
</dbReference>
<dbReference type="PANTHER" id="PTHR36115">
    <property type="entry name" value="PROLINE-RICH ANTIGEN HOMOLOG-RELATED"/>
    <property type="match status" value="1"/>
</dbReference>
<feature type="transmembrane region" description="Helical" evidence="6">
    <location>
        <begin position="222"/>
        <end position="240"/>
    </location>
</feature>
<keyword evidence="3 6" id="KW-0812">Transmembrane</keyword>
<keyword evidence="9" id="KW-1185">Reference proteome</keyword>
<feature type="domain" description="RDD" evidence="7">
    <location>
        <begin position="171"/>
        <end position="302"/>
    </location>
</feature>
<organism evidence="8 9">
    <name type="scientific">Streptosporangium jomthongense</name>
    <dbReference type="NCBI Taxonomy" id="1193683"/>
    <lineage>
        <taxon>Bacteria</taxon>
        <taxon>Bacillati</taxon>
        <taxon>Actinomycetota</taxon>
        <taxon>Actinomycetes</taxon>
        <taxon>Streptosporangiales</taxon>
        <taxon>Streptosporangiaceae</taxon>
        <taxon>Streptosporangium</taxon>
    </lineage>
</organism>
<evidence type="ECO:0000256" key="5">
    <source>
        <dbReference type="ARBA" id="ARBA00023136"/>
    </source>
</evidence>
<dbReference type="InterPro" id="IPR010432">
    <property type="entry name" value="RDD"/>
</dbReference>
<comment type="subcellular location">
    <subcellularLocation>
        <location evidence="1">Cell membrane</location>
        <topology evidence="1">Multi-pass membrane protein</topology>
    </subcellularLocation>
</comment>
<comment type="caution">
    <text evidence="8">The sequence shown here is derived from an EMBL/GenBank/DDBJ whole genome shotgun (WGS) entry which is preliminary data.</text>
</comment>
<evidence type="ECO:0000256" key="6">
    <source>
        <dbReference type="SAM" id="Phobius"/>
    </source>
</evidence>
<feature type="transmembrane region" description="Helical" evidence="6">
    <location>
        <begin position="175"/>
        <end position="196"/>
    </location>
</feature>
<evidence type="ECO:0000256" key="3">
    <source>
        <dbReference type="ARBA" id="ARBA00022692"/>
    </source>
</evidence>
<reference evidence="9" key="1">
    <citation type="journal article" date="2019" name="Int. J. Syst. Evol. Microbiol.">
        <title>The Global Catalogue of Microorganisms (GCM) 10K type strain sequencing project: providing services to taxonomists for standard genome sequencing and annotation.</title>
        <authorList>
            <consortium name="The Broad Institute Genomics Platform"/>
            <consortium name="The Broad Institute Genome Sequencing Center for Infectious Disease"/>
            <person name="Wu L."/>
            <person name="Ma J."/>
        </authorList>
    </citation>
    <scope>NUCLEOTIDE SEQUENCE [LARGE SCALE GENOMIC DNA]</scope>
    <source>
        <strain evidence="9">TBRC 7912</strain>
    </source>
</reference>
<keyword evidence="4 6" id="KW-1133">Transmembrane helix</keyword>
<evidence type="ECO:0000313" key="8">
    <source>
        <dbReference type="EMBL" id="MFC3980046.1"/>
    </source>
</evidence>
<name>A0ABV8EWI0_9ACTN</name>
<feature type="transmembrane region" description="Helical" evidence="6">
    <location>
        <begin position="67"/>
        <end position="86"/>
    </location>
</feature>
<dbReference type="InterPro" id="IPR051791">
    <property type="entry name" value="Pra-immunoreactive"/>
</dbReference>
<accession>A0ABV8EWI0</accession>
<proteinExistence type="predicted"/>
<dbReference type="RefSeq" id="WP_386188955.1">
    <property type="nucleotide sequence ID" value="NZ_JBHSBC010000005.1"/>
</dbReference>
<feature type="transmembrane region" description="Helical" evidence="6">
    <location>
        <begin position="261"/>
        <end position="290"/>
    </location>
</feature>
<sequence length="320" mass="34557">MNHRLPRTAPLTWAAAVAVAAFPTWQEWRFLAQPAEYELQVCLGGMSWGTSPLTSLRGDLGQVMANVMAWAVPAALVLVGLLACLGGRDARRVGRWTAVLLILVAVAKPLVPSYMSDDGCSPIPLFSAEWFGTVLGVLGEDQICLLGAAVLVLWASAAMERPAAPSPAGVAWRRAVALLADYAIILVVLTLVPLFAGEDFHLDHGLLNRASLSLDDVDLEQLVILPTVFLYFWGQHALWGRTPGKRLMGIHLVHAGTARTALRALLFPLLVFVPVHGPLVLIVDGAWALLDPEGRMLHDRLTGTEVALLFQQRALPKLDG</sequence>
<gene>
    <name evidence="8" type="ORF">ACFOYY_07935</name>
</gene>
<evidence type="ECO:0000256" key="4">
    <source>
        <dbReference type="ARBA" id="ARBA00022989"/>
    </source>
</evidence>
<dbReference type="PANTHER" id="PTHR36115:SF6">
    <property type="entry name" value="PROLINE-RICH ANTIGEN HOMOLOG"/>
    <property type="match status" value="1"/>
</dbReference>
<keyword evidence="5 6" id="KW-0472">Membrane</keyword>
<dbReference type="Pfam" id="PF06271">
    <property type="entry name" value="RDD"/>
    <property type="match status" value="1"/>
</dbReference>
<evidence type="ECO:0000313" key="9">
    <source>
        <dbReference type="Proteomes" id="UP001595698"/>
    </source>
</evidence>
<feature type="transmembrane region" description="Helical" evidence="6">
    <location>
        <begin position="93"/>
        <end position="111"/>
    </location>
</feature>